<evidence type="ECO:0000313" key="2">
    <source>
        <dbReference type="EMBL" id="VUZ95024.1"/>
    </source>
</evidence>
<dbReference type="VEuPathDB" id="PlasmoDB:PVW1_000028000"/>
<dbReference type="EMBL" id="LT635618">
    <property type="protein sequence ID" value="VUZ95024.1"/>
    <property type="molecule type" value="Genomic_DNA"/>
</dbReference>
<feature type="transmembrane region" description="Helical" evidence="1">
    <location>
        <begin position="401"/>
        <end position="425"/>
    </location>
</feature>
<evidence type="ECO:0000313" key="3">
    <source>
        <dbReference type="Proteomes" id="UP000220605"/>
    </source>
</evidence>
<gene>
    <name evidence="2" type="ORF">PVP01_0737100</name>
</gene>
<protein>
    <submittedName>
        <fullName evidence="2">VIR protein</fullName>
    </submittedName>
</protein>
<dbReference type="Proteomes" id="UP000220605">
    <property type="component" value="Chromosome 7"/>
</dbReference>
<dbReference type="VEuPathDB" id="PlasmoDB:PVP01_0737100"/>
<sequence length="470" mass="55674">MAQTQVDYDFFSEMEDYLVIEDQLDMEKAKEKEEHRPGFCNGLKHESKSITQMISICKDFVKLFNIAKAQYKSKLPSEQIKYHKFLNYWINYNLSVISDFNEIKSAFFKHMKSNSESFDPEYELKDKIKEIDIKYINNMNKLYDLYKHYLDLKTSGEEYQKDTFITGFKEKYNKVLEQCIIGGEYKFCKALEKFREFYENIKSSTTKCYNMCPTLPELGISYIACVELSQMAKIGIRLIRKFYTSSLNGLSIMKSGQHSNLINLISLQYNLRMEEDDDEKYFVMMNILHEFFQYCKENIRNSHLLSFIEEYIDVYYKEKKGVYAQIFADCANTNSKPYCEQYRKFSHEFKEDITLINKGPEIYINDKKGYFKNLAPDDSWIGKARAIFQDSEAMPKNSPTIMSTLVSIILVVFFLYKLTPLSSIFRKEKKKKKIPFFYPEKRIQDINDGNTKNMNARHKRGKICFAYQPT</sequence>
<organism evidence="2 3">
    <name type="scientific">Plasmodium vivax</name>
    <name type="common">malaria parasite P. vivax</name>
    <dbReference type="NCBI Taxonomy" id="5855"/>
    <lineage>
        <taxon>Eukaryota</taxon>
        <taxon>Sar</taxon>
        <taxon>Alveolata</taxon>
        <taxon>Apicomplexa</taxon>
        <taxon>Aconoidasida</taxon>
        <taxon>Haemosporida</taxon>
        <taxon>Plasmodiidae</taxon>
        <taxon>Plasmodium</taxon>
        <taxon>Plasmodium (Plasmodium)</taxon>
    </lineage>
</organism>
<accession>A0A564ZUB2</accession>
<dbReference type="AlphaFoldDB" id="A0A564ZUB2"/>
<keyword evidence="1" id="KW-0812">Transmembrane</keyword>
<dbReference type="VEuPathDB" id="PlasmoDB:PVPAM_110063700"/>
<proteinExistence type="predicted"/>
<dbReference type="VEuPathDB" id="PlasmoDB:PVX_005565"/>
<evidence type="ECO:0000256" key="1">
    <source>
        <dbReference type="SAM" id="Phobius"/>
    </source>
</evidence>
<name>A0A564ZUB2_PLAVI</name>
<keyword evidence="1" id="KW-0472">Membrane</keyword>
<keyword evidence="1" id="KW-1133">Transmembrane helix</keyword>
<reference evidence="3" key="1">
    <citation type="submission" date="2016-07" db="EMBL/GenBank/DDBJ databases">
        <authorList>
            <consortium name="Pathogen Informatics"/>
        </authorList>
    </citation>
    <scope>NUCLEOTIDE SEQUENCE [LARGE SCALE GENOMIC DNA]</scope>
</reference>